<dbReference type="Gene3D" id="1.20.1250.20">
    <property type="entry name" value="MFS general substrate transporter like domains"/>
    <property type="match status" value="1"/>
</dbReference>
<name>A0A6P5YS85_DURZI</name>
<dbReference type="PANTHER" id="PTHR48021:SF90">
    <property type="entry name" value="SUGAR TRANSPORTER ERD6-LIKE 5 ISOFORM X1"/>
    <property type="match status" value="1"/>
</dbReference>
<dbReference type="InterPro" id="IPR036259">
    <property type="entry name" value="MFS_trans_sf"/>
</dbReference>
<dbReference type="AlphaFoldDB" id="A0A6P5YS85"/>
<protein>
    <submittedName>
        <fullName evidence="10">Sugar transporter ERD6-like 13</fullName>
    </submittedName>
</protein>
<reference evidence="10" key="1">
    <citation type="submission" date="2025-08" db="UniProtKB">
        <authorList>
            <consortium name="RefSeq"/>
        </authorList>
    </citation>
    <scope>IDENTIFICATION</scope>
    <source>
        <tissue evidence="10">Fruit stalk</tissue>
    </source>
</reference>
<sequence>MWILVKIFPINIKGAAGTTCSLIGHFSSWIVSYNFNALFQWSSAGTFFIFSAICGVNAIFIAKVVPETKGRALEEIQASITS</sequence>
<dbReference type="GO" id="GO:0016020">
    <property type="term" value="C:membrane"/>
    <property type="evidence" value="ECO:0007669"/>
    <property type="project" value="UniProtKB-SubCell"/>
</dbReference>
<comment type="similarity">
    <text evidence="2">Belongs to the major facilitator superfamily. Sugar transporter (TC 2.A.1.1) family.</text>
</comment>
<dbReference type="InterPro" id="IPR050549">
    <property type="entry name" value="MFS_Trehalose_Transporter"/>
</dbReference>
<evidence type="ECO:0000313" key="10">
    <source>
        <dbReference type="RefSeq" id="XP_022743418.1"/>
    </source>
</evidence>
<keyword evidence="9" id="KW-1185">Reference proteome</keyword>
<dbReference type="InterPro" id="IPR005828">
    <property type="entry name" value="MFS_sugar_transport-like"/>
</dbReference>
<gene>
    <name evidence="10" type="primary">LOC111294392</name>
</gene>
<keyword evidence="4 7" id="KW-0812">Transmembrane</keyword>
<evidence type="ECO:0000256" key="2">
    <source>
        <dbReference type="ARBA" id="ARBA00010992"/>
    </source>
</evidence>
<proteinExistence type="inferred from homology"/>
<keyword evidence="5 7" id="KW-1133">Transmembrane helix</keyword>
<evidence type="ECO:0000259" key="8">
    <source>
        <dbReference type="PROSITE" id="PS50850"/>
    </source>
</evidence>
<keyword evidence="3" id="KW-0762">Sugar transport</keyword>
<accession>A0A6P5YS85</accession>
<organism evidence="9 10">
    <name type="scientific">Durio zibethinus</name>
    <name type="common">Durian</name>
    <dbReference type="NCBI Taxonomy" id="66656"/>
    <lineage>
        <taxon>Eukaryota</taxon>
        <taxon>Viridiplantae</taxon>
        <taxon>Streptophyta</taxon>
        <taxon>Embryophyta</taxon>
        <taxon>Tracheophyta</taxon>
        <taxon>Spermatophyta</taxon>
        <taxon>Magnoliopsida</taxon>
        <taxon>eudicotyledons</taxon>
        <taxon>Gunneridae</taxon>
        <taxon>Pentapetalae</taxon>
        <taxon>rosids</taxon>
        <taxon>malvids</taxon>
        <taxon>Malvales</taxon>
        <taxon>Malvaceae</taxon>
        <taxon>Helicteroideae</taxon>
        <taxon>Durio</taxon>
    </lineage>
</organism>
<dbReference type="Proteomes" id="UP000515121">
    <property type="component" value="Unplaced"/>
</dbReference>
<evidence type="ECO:0000256" key="6">
    <source>
        <dbReference type="ARBA" id="ARBA00023136"/>
    </source>
</evidence>
<comment type="subcellular location">
    <subcellularLocation>
        <location evidence="1">Membrane</location>
        <topology evidence="1">Multi-pass membrane protein</topology>
    </subcellularLocation>
</comment>
<feature type="transmembrane region" description="Helical" evidence="7">
    <location>
        <begin position="12"/>
        <end position="32"/>
    </location>
</feature>
<dbReference type="OrthoDB" id="1711500at2759"/>
<dbReference type="RefSeq" id="XP_022743418.1">
    <property type="nucleotide sequence ID" value="XM_022887683.1"/>
</dbReference>
<evidence type="ECO:0000256" key="1">
    <source>
        <dbReference type="ARBA" id="ARBA00004141"/>
    </source>
</evidence>
<dbReference type="PROSITE" id="PS50850">
    <property type="entry name" value="MFS"/>
    <property type="match status" value="1"/>
</dbReference>
<dbReference type="GO" id="GO:0022857">
    <property type="term" value="F:transmembrane transporter activity"/>
    <property type="evidence" value="ECO:0007669"/>
    <property type="project" value="InterPro"/>
</dbReference>
<dbReference type="SUPFAM" id="SSF103473">
    <property type="entry name" value="MFS general substrate transporter"/>
    <property type="match status" value="1"/>
</dbReference>
<keyword evidence="3" id="KW-0813">Transport</keyword>
<feature type="domain" description="Major facilitator superfamily (MFS) profile" evidence="8">
    <location>
        <begin position="1"/>
        <end position="69"/>
    </location>
</feature>
<evidence type="ECO:0000256" key="7">
    <source>
        <dbReference type="SAM" id="Phobius"/>
    </source>
</evidence>
<evidence type="ECO:0000256" key="3">
    <source>
        <dbReference type="ARBA" id="ARBA00022597"/>
    </source>
</evidence>
<dbReference type="InterPro" id="IPR020846">
    <property type="entry name" value="MFS_dom"/>
</dbReference>
<feature type="transmembrane region" description="Helical" evidence="7">
    <location>
        <begin position="38"/>
        <end position="62"/>
    </location>
</feature>
<evidence type="ECO:0000313" key="9">
    <source>
        <dbReference type="Proteomes" id="UP000515121"/>
    </source>
</evidence>
<dbReference type="GeneID" id="111294392"/>
<keyword evidence="6 7" id="KW-0472">Membrane</keyword>
<dbReference type="KEGG" id="dzi:111294392"/>
<evidence type="ECO:0000256" key="4">
    <source>
        <dbReference type="ARBA" id="ARBA00022692"/>
    </source>
</evidence>
<dbReference type="PANTHER" id="PTHR48021">
    <property type="match status" value="1"/>
</dbReference>
<evidence type="ECO:0000256" key="5">
    <source>
        <dbReference type="ARBA" id="ARBA00022989"/>
    </source>
</evidence>
<dbReference type="Pfam" id="PF00083">
    <property type="entry name" value="Sugar_tr"/>
    <property type="match status" value="1"/>
</dbReference>